<dbReference type="PANTHER" id="PTHR30193">
    <property type="entry name" value="ABC TRANSPORTER PERMEASE PROTEIN"/>
    <property type="match status" value="1"/>
</dbReference>
<evidence type="ECO:0000256" key="6">
    <source>
        <dbReference type="ARBA" id="ARBA00023136"/>
    </source>
</evidence>
<evidence type="ECO:0000259" key="8">
    <source>
        <dbReference type="PROSITE" id="PS50928"/>
    </source>
</evidence>
<evidence type="ECO:0000256" key="4">
    <source>
        <dbReference type="ARBA" id="ARBA00022692"/>
    </source>
</evidence>
<dbReference type="SUPFAM" id="SSF161098">
    <property type="entry name" value="MetI-like"/>
    <property type="match status" value="1"/>
</dbReference>
<organism evidence="9 10">
    <name type="scientific">Devosia equisanguinis</name>
    <dbReference type="NCBI Taxonomy" id="2490941"/>
    <lineage>
        <taxon>Bacteria</taxon>
        <taxon>Pseudomonadati</taxon>
        <taxon>Pseudomonadota</taxon>
        <taxon>Alphaproteobacteria</taxon>
        <taxon>Hyphomicrobiales</taxon>
        <taxon>Devosiaceae</taxon>
        <taxon>Devosia</taxon>
    </lineage>
</organism>
<feature type="transmembrane region" description="Helical" evidence="7">
    <location>
        <begin position="167"/>
        <end position="192"/>
    </location>
</feature>
<comment type="subcellular location">
    <subcellularLocation>
        <location evidence="1 7">Cell membrane</location>
        <topology evidence="1 7">Multi-pass membrane protein</topology>
    </subcellularLocation>
</comment>
<dbReference type="PROSITE" id="PS50928">
    <property type="entry name" value="ABC_TM1"/>
    <property type="match status" value="1"/>
</dbReference>
<feature type="transmembrane region" description="Helical" evidence="7">
    <location>
        <begin position="213"/>
        <end position="238"/>
    </location>
</feature>
<evidence type="ECO:0000256" key="5">
    <source>
        <dbReference type="ARBA" id="ARBA00022989"/>
    </source>
</evidence>
<feature type="domain" description="ABC transmembrane type-1" evidence="8">
    <location>
        <begin position="79"/>
        <end position="294"/>
    </location>
</feature>
<dbReference type="OrthoDB" id="9805108at2"/>
<comment type="similarity">
    <text evidence="7">Belongs to the binding-protein-dependent transport system permease family.</text>
</comment>
<keyword evidence="6 7" id="KW-0472">Membrane</keyword>
<protein>
    <submittedName>
        <fullName evidence="9">Lactose transport system permease protein LacF</fullName>
    </submittedName>
</protein>
<reference evidence="9 10" key="1">
    <citation type="submission" date="2018-12" db="EMBL/GenBank/DDBJ databases">
        <authorList>
            <person name="Criscuolo A."/>
        </authorList>
    </citation>
    <scope>NUCLEOTIDE SEQUENCE [LARGE SCALE GENOMIC DNA]</scope>
    <source>
        <strain evidence="9">ACIP1116281</strain>
    </source>
</reference>
<dbReference type="EMBL" id="UZWD01000021">
    <property type="protein sequence ID" value="VDS04239.1"/>
    <property type="molecule type" value="Genomic_DNA"/>
</dbReference>
<accession>A0A447I9N1</accession>
<name>A0A447I9N1_9HYPH</name>
<dbReference type="GO" id="GO:0055085">
    <property type="term" value="P:transmembrane transport"/>
    <property type="evidence" value="ECO:0007669"/>
    <property type="project" value="InterPro"/>
</dbReference>
<keyword evidence="3" id="KW-1003">Cell membrane</keyword>
<feature type="transmembrane region" description="Helical" evidence="7">
    <location>
        <begin position="275"/>
        <end position="295"/>
    </location>
</feature>
<feature type="transmembrane region" description="Helical" evidence="7">
    <location>
        <begin position="117"/>
        <end position="137"/>
    </location>
</feature>
<dbReference type="RefSeq" id="WP_126149828.1">
    <property type="nucleotide sequence ID" value="NZ_JBHTMH010000002.1"/>
</dbReference>
<sequence length="301" mass="31799">MSASSSPPGAAARAMRIAGLNGAMLAPALGLVGIFVLLPSVMTLVGSFYAFGITSSSWSWAGLDNYLRAFSDPVFWIALKNNFIIIFGSILSQVGLGAILAAVLDRGIRRGSTAYRTIIFMPVVISSVAVSLIWMMIYDPNVGSLNALVKAVGLTPPKLGWLGDPGISIWMVLLTAAWANVGFQMVLILAGLQAIPKELYEAASLDGARGLKAFWHITLPGIRNILIVGVLITTIGGLKVFDLIFVMTGGGPANATQVMGTYIYLQAFNLGNMGYANALSIILLLIALLLGVAQLKLSRRG</sequence>
<keyword evidence="4 7" id="KW-0812">Transmembrane</keyword>
<dbReference type="Proteomes" id="UP000268844">
    <property type="component" value="Unassembled WGS sequence"/>
</dbReference>
<dbReference type="AlphaFoldDB" id="A0A447I9N1"/>
<keyword evidence="2 7" id="KW-0813">Transport</keyword>
<evidence type="ECO:0000256" key="3">
    <source>
        <dbReference type="ARBA" id="ARBA00022475"/>
    </source>
</evidence>
<dbReference type="PANTHER" id="PTHR30193:SF37">
    <property type="entry name" value="INNER MEMBRANE ABC TRANSPORTER PERMEASE PROTEIN YCJO"/>
    <property type="match status" value="1"/>
</dbReference>
<dbReference type="Pfam" id="PF00528">
    <property type="entry name" value="BPD_transp_1"/>
    <property type="match status" value="1"/>
</dbReference>
<feature type="transmembrane region" description="Helical" evidence="7">
    <location>
        <begin position="83"/>
        <end position="105"/>
    </location>
</feature>
<dbReference type="CDD" id="cd06261">
    <property type="entry name" value="TM_PBP2"/>
    <property type="match status" value="1"/>
</dbReference>
<keyword evidence="10" id="KW-1185">Reference proteome</keyword>
<dbReference type="InterPro" id="IPR051393">
    <property type="entry name" value="ABC_transporter_permease"/>
</dbReference>
<evidence type="ECO:0000313" key="10">
    <source>
        <dbReference type="Proteomes" id="UP000268844"/>
    </source>
</evidence>
<evidence type="ECO:0000256" key="2">
    <source>
        <dbReference type="ARBA" id="ARBA00022448"/>
    </source>
</evidence>
<evidence type="ECO:0000313" key="9">
    <source>
        <dbReference type="EMBL" id="VDS04239.1"/>
    </source>
</evidence>
<proteinExistence type="inferred from homology"/>
<evidence type="ECO:0000256" key="7">
    <source>
        <dbReference type="RuleBase" id="RU363032"/>
    </source>
</evidence>
<keyword evidence="5 7" id="KW-1133">Transmembrane helix</keyword>
<dbReference type="InterPro" id="IPR000515">
    <property type="entry name" value="MetI-like"/>
</dbReference>
<evidence type="ECO:0000256" key="1">
    <source>
        <dbReference type="ARBA" id="ARBA00004651"/>
    </source>
</evidence>
<dbReference type="GO" id="GO:0005886">
    <property type="term" value="C:plasma membrane"/>
    <property type="evidence" value="ECO:0007669"/>
    <property type="project" value="UniProtKB-SubCell"/>
</dbReference>
<dbReference type="Gene3D" id="1.10.3720.10">
    <property type="entry name" value="MetI-like"/>
    <property type="match status" value="1"/>
</dbReference>
<feature type="transmembrane region" description="Helical" evidence="7">
    <location>
        <begin position="23"/>
        <end position="51"/>
    </location>
</feature>
<dbReference type="InterPro" id="IPR035906">
    <property type="entry name" value="MetI-like_sf"/>
</dbReference>
<gene>
    <name evidence="9" type="primary">lacF_9</name>
    <name evidence="9" type="ORF">DEVEQU_01372</name>
</gene>